<dbReference type="EMBL" id="JARFYM010000040">
    <property type="protein sequence ID" value="MDL2403167.1"/>
    <property type="molecule type" value="Genomic_DNA"/>
</dbReference>
<dbReference type="PANTHER" id="PTHR43877">
    <property type="entry name" value="AMINOALKYLPHOSPHONATE N-ACETYLTRANSFERASE-RELATED-RELATED"/>
    <property type="match status" value="1"/>
</dbReference>
<dbReference type="PROSITE" id="PS51186">
    <property type="entry name" value="GNAT"/>
    <property type="match status" value="1"/>
</dbReference>
<dbReference type="PANTHER" id="PTHR43877:SF2">
    <property type="entry name" value="AMINOALKYLPHOSPHONATE N-ACETYLTRANSFERASE-RELATED"/>
    <property type="match status" value="1"/>
</dbReference>
<dbReference type="RefSeq" id="WP_285872578.1">
    <property type="nucleotide sequence ID" value="NZ_JARFYM010000040.1"/>
</dbReference>
<dbReference type="InterPro" id="IPR016181">
    <property type="entry name" value="Acyl_CoA_acyltransferase"/>
</dbReference>
<evidence type="ECO:0000259" key="3">
    <source>
        <dbReference type="PROSITE" id="PS51186"/>
    </source>
</evidence>
<accession>A0ABT7K3I5</accession>
<evidence type="ECO:0000256" key="2">
    <source>
        <dbReference type="ARBA" id="ARBA00023315"/>
    </source>
</evidence>
<evidence type="ECO:0000313" key="5">
    <source>
        <dbReference type="Proteomes" id="UP001172645"/>
    </source>
</evidence>
<keyword evidence="1" id="KW-0808">Transferase</keyword>
<dbReference type="Pfam" id="PF00583">
    <property type="entry name" value="Acetyltransf_1"/>
    <property type="match status" value="1"/>
</dbReference>
<comment type="caution">
    <text evidence="4">The sequence shown here is derived from an EMBL/GenBank/DDBJ whole genome shotgun (WGS) entry which is preliminary data.</text>
</comment>
<keyword evidence="2" id="KW-0012">Acyltransferase</keyword>
<dbReference type="InterPro" id="IPR000182">
    <property type="entry name" value="GNAT_dom"/>
</dbReference>
<sequence length="152" mass="17188">MSQPFLLRTATMEDVQAIRSLTREAYSKWVPLIGREPLPMTADYAEAVRSHRIDLLDIDGALAALIEMIPQADHLLIENVAVLPAYQGRGLGRKLLAHAEDVATSLGHREIRLYTNKRFAENVQLYLKTGYEIDREEPFKGSFIVHMRKSVG</sequence>
<dbReference type="Proteomes" id="UP001172645">
    <property type="component" value="Unassembled WGS sequence"/>
</dbReference>
<reference evidence="4" key="1">
    <citation type="submission" date="2023-06" db="EMBL/GenBank/DDBJ databases">
        <title>Phylogenetic Diversity of Rhizobium strains.</title>
        <authorList>
            <person name="Moura F.T."/>
            <person name="Helene L.C.F."/>
            <person name="Hungria M."/>
        </authorList>
    </citation>
    <scope>NUCLEOTIDE SEQUENCE</scope>
    <source>
        <strain evidence="4">CCGE526</strain>
    </source>
</reference>
<name>A0ABT7K3I5_9HYPH</name>
<gene>
    <name evidence="4" type="ORF">PY649_30215</name>
</gene>
<keyword evidence="5" id="KW-1185">Reference proteome</keyword>
<feature type="domain" description="N-acetyltransferase" evidence="3">
    <location>
        <begin position="5"/>
        <end position="152"/>
    </location>
</feature>
<evidence type="ECO:0000313" key="4">
    <source>
        <dbReference type="EMBL" id="MDL2403167.1"/>
    </source>
</evidence>
<proteinExistence type="predicted"/>
<dbReference type="SUPFAM" id="SSF55729">
    <property type="entry name" value="Acyl-CoA N-acyltransferases (Nat)"/>
    <property type="match status" value="1"/>
</dbReference>
<dbReference type="CDD" id="cd04301">
    <property type="entry name" value="NAT_SF"/>
    <property type="match status" value="1"/>
</dbReference>
<protein>
    <submittedName>
        <fullName evidence="4">GNAT family N-acetyltransferase</fullName>
    </submittedName>
</protein>
<dbReference type="InterPro" id="IPR050832">
    <property type="entry name" value="Bact_Acetyltransf"/>
</dbReference>
<organism evidence="4 5">
    <name type="scientific">Rhizobium mayense</name>
    <dbReference type="NCBI Taxonomy" id="1312184"/>
    <lineage>
        <taxon>Bacteria</taxon>
        <taxon>Pseudomonadati</taxon>
        <taxon>Pseudomonadota</taxon>
        <taxon>Alphaproteobacteria</taxon>
        <taxon>Hyphomicrobiales</taxon>
        <taxon>Rhizobiaceae</taxon>
        <taxon>Rhizobium/Agrobacterium group</taxon>
        <taxon>Rhizobium</taxon>
    </lineage>
</organism>
<dbReference type="Gene3D" id="3.40.630.30">
    <property type="match status" value="1"/>
</dbReference>
<evidence type="ECO:0000256" key="1">
    <source>
        <dbReference type="ARBA" id="ARBA00022679"/>
    </source>
</evidence>